<comment type="subcellular location">
    <subcellularLocation>
        <location evidence="1">Cell membrane</location>
        <topology evidence="1">Multi-pass membrane protein</topology>
    </subcellularLocation>
</comment>
<feature type="transmembrane region" description="Helical" evidence="7">
    <location>
        <begin position="138"/>
        <end position="155"/>
    </location>
</feature>
<feature type="transmembrane region" description="Helical" evidence="7">
    <location>
        <begin position="195"/>
        <end position="211"/>
    </location>
</feature>
<comment type="caution">
    <text evidence="9">The sequence shown here is derived from an EMBL/GenBank/DDBJ whole genome shotgun (WGS) entry which is preliminary data.</text>
</comment>
<organism evidence="9 10">
    <name type="scientific">Sphingomonas melonis</name>
    <dbReference type="NCBI Taxonomy" id="152682"/>
    <lineage>
        <taxon>Bacteria</taxon>
        <taxon>Pseudomonadati</taxon>
        <taxon>Pseudomonadota</taxon>
        <taxon>Alphaproteobacteria</taxon>
        <taxon>Sphingomonadales</taxon>
        <taxon>Sphingomonadaceae</taxon>
        <taxon>Sphingomonas</taxon>
    </lineage>
</organism>
<proteinExistence type="inferred from homology"/>
<protein>
    <submittedName>
        <fullName evidence="9">Surface polysaccharide O-acyltransferase-like enzyme</fullName>
    </submittedName>
</protein>
<evidence type="ECO:0000256" key="1">
    <source>
        <dbReference type="ARBA" id="ARBA00004651"/>
    </source>
</evidence>
<evidence type="ECO:0000259" key="8">
    <source>
        <dbReference type="Pfam" id="PF01757"/>
    </source>
</evidence>
<dbReference type="Pfam" id="PF01757">
    <property type="entry name" value="Acyl_transf_3"/>
    <property type="match status" value="1"/>
</dbReference>
<evidence type="ECO:0000256" key="2">
    <source>
        <dbReference type="ARBA" id="ARBA00007400"/>
    </source>
</evidence>
<feature type="transmembrane region" description="Helical" evidence="7">
    <location>
        <begin position="162"/>
        <end position="183"/>
    </location>
</feature>
<feature type="transmembrane region" description="Helical" evidence="7">
    <location>
        <begin position="62"/>
        <end position="82"/>
    </location>
</feature>
<dbReference type="AlphaFoldDB" id="A0A7Y9K520"/>
<evidence type="ECO:0000256" key="3">
    <source>
        <dbReference type="ARBA" id="ARBA00022475"/>
    </source>
</evidence>
<dbReference type="GO" id="GO:0005886">
    <property type="term" value="C:plasma membrane"/>
    <property type="evidence" value="ECO:0007669"/>
    <property type="project" value="UniProtKB-SubCell"/>
</dbReference>
<evidence type="ECO:0000256" key="4">
    <source>
        <dbReference type="ARBA" id="ARBA00022692"/>
    </source>
</evidence>
<feature type="transmembrane region" description="Helical" evidence="7">
    <location>
        <begin position="223"/>
        <end position="244"/>
    </location>
</feature>
<keyword evidence="6 7" id="KW-0472">Membrane</keyword>
<comment type="similarity">
    <text evidence="2">Belongs to the acyltransferase 3 family.</text>
</comment>
<reference evidence="9 10" key="1">
    <citation type="submission" date="2020-08" db="EMBL/GenBank/DDBJ databases">
        <title>The Agave Microbiome: Exploring the role of microbial communities in plant adaptations to desert environments.</title>
        <authorList>
            <person name="Partida-Martinez L.P."/>
        </authorList>
    </citation>
    <scope>NUCLEOTIDE SEQUENCE [LARGE SCALE GENOMIC DNA]</scope>
    <source>
        <strain evidence="9 10">AS2.3</strain>
    </source>
</reference>
<dbReference type="PANTHER" id="PTHR40074">
    <property type="entry name" value="O-ACETYLTRANSFERASE WECH"/>
    <property type="match status" value="1"/>
</dbReference>
<evidence type="ECO:0000256" key="5">
    <source>
        <dbReference type="ARBA" id="ARBA00022989"/>
    </source>
</evidence>
<feature type="domain" description="Acyltransferase 3" evidence="8">
    <location>
        <begin position="30"/>
        <end position="333"/>
    </location>
</feature>
<dbReference type="GO" id="GO:0009246">
    <property type="term" value="P:enterobacterial common antigen biosynthetic process"/>
    <property type="evidence" value="ECO:0007669"/>
    <property type="project" value="TreeGrafter"/>
</dbReference>
<dbReference type="RefSeq" id="WP_179510376.1">
    <property type="nucleotide sequence ID" value="NZ_JACCBY010000008.1"/>
</dbReference>
<sequence length="345" mass="37260">MQAYPEGSRAIATTIDASAPFPPGGTMRLAGIDLMRLVAFVAVVLIHAVSNGAGDAPVAADVIAILARFAVPFFFVAFGYFLSPRSPERTALRLLVRLAPPFLVWALVYILYFQGSLAELRSPAMIVRLLITGLDGQHLWFLPALGVAGVLFALVRGRFGWGTVLALAIACYALAFAFGPLRLLLDLPRPPFNTRNGPFFGLLFVTAGAWLRHRDRRVPLRTALALFGLFALLQLVEVGALVALGTIPFPRFTDNTLMTIPYGIAAFLVALAIPPSFRLSPVFARLARLSLGLYVVHLLFLDLAARILGRATLAACLGDALLAVLASALCVLILDRIPPLRRLIR</sequence>
<dbReference type="InterPro" id="IPR002656">
    <property type="entry name" value="Acyl_transf_3_dom"/>
</dbReference>
<keyword evidence="5 7" id="KW-1133">Transmembrane helix</keyword>
<feature type="transmembrane region" description="Helical" evidence="7">
    <location>
        <begin position="34"/>
        <end position="50"/>
    </location>
</feature>
<accession>A0A7Y9K520</accession>
<keyword evidence="9" id="KW-0808">Transferase</keyword>
<evidence type="ECO:0000256" key="7">
    <source>
        <dbReference type="SAM" id="Phobius"/>
    </source>
</evidence>
<dbReference type="GO" id="GO:0016413">
    <property type="term" value="F:O-acetyltransferase activity"/>
    <property type="evidence" value="ECO:0007669"/>
    <property type="project" value="TreeGrafter"/>
</dbReference>
<evidence type="ECO:0000313" key="10">
    <source>
        <dbReference type="Proteomes" id="UP000517753"/>
    </source>
</evidence>
<name>A0A7Y9K520_9SPHN</name>
<keyword evidence="4 7" id="KW-0812">Transmembrane</keyword>
<evidence type="ECO:0000313" key="9">
    <source>
        <dbReference type="EMBL" id="NYD91970.1"/>
    </source>
</evidence>
<dbReference type="PANTHER" id="PTHR40074:SF2">
    <property type="entry name" value="O-ACETYLTRANSFERASE WECH"/>
    <property type="match status" value="1"/>
</dbReference>
<keyword evidence="9" id="KW-0012">Acyltransferase</keyword>
<feature type="transmembrane region" description="Helical" evidence="7">
    <location>
        <begin position="256"/>
        <end position="274"/>
    </location>
</feature>
<dbReference type="Proteomes" id="UP000517753">
    <property type="component" value="Unassembled WGS sequence"/>
</dbReference>
<dbReference type="EMBL" id="JACCBY010000008">
    <property type="protein sequence ID" value="NYD91970.1"/>
    <property type="molecule type" value="Genomic_DNA"/>
</dbReference>
<evidence type="ECO:0000256" key="6">
    <source>
        <dbReference type="ARBA" id="ARBA00023136"/>
    </source>
</evidence>
<keyword evidence="3" id="KW-1003">Cell membrane</keyword>
<feature type="transmembrane region" description="Helical" evidence="7">
    <location>
        <begin position="286"/>
        <end position="305"/>
    </location>
</feature>
<gene>
    <name evidence="9" type="ORF">HD841_003790</name>
</gene>
<keyword evidence="10" id="KW-1185">Reference proteome</keyword>
<feature type="transmembrane region" description="Helical" evidence="7">
    <location>
        <begin position="94"/>
        <end position="113"/>
    </location>
</feature>
<feature type="transmembrane region" description="Helical" evidence="7">
    <location>
        <begin position="311"/>
        <end position="334"/>
    </location>
</feature>